<keyword evidence="2" id="KW-0645">Protease</keyword>
<dbReference type="Pfam" id="PF01421">
    <property type="entry name" value="Reprolysin"/>
    <property type="match status" value="1"/>
</dbReference>
<dbReference type="PROSITE" id="PS00427">
    <property type="entry name" value="DISINTEGRIN_1"/>
    <property type="match status" value="1"/>
</dbReference>
<dbReference type="InterPro" id="IPR018358">
    <property type="entry name" value="Disintegrin_CS"/>
</dbReference>
<dbReference type="Proteomes" id="UP000000437">
    <property type="component" value="Chromosome 17"/>
</dbReference>
<dbReference type="ZFIN" id="ZDB-GENE-070809-1">
    <property type="gene designation" value="adam12b"/>
</dbReference>
<dbReference type="GO" id="GO:0004222">
    <property type="term" value="F:metalloendopeptidase activity"/>
    <property type="evidence" value="ECO:0000318"/>
    <property type="project" value="GO_Central"/>
</dbReference>
<dbReference type="InterPro" id="IPR036436">
    <property type="entry name" value="Disintegrin_dom_sf"/>
</dbReference>
<dbReference type="OrthoDB" id="5951731at2759"/>
<dbReference type="Pfam" id="PF01562">
    <property type="entry name" value="Pep_M12B_propep"/>
    <property type="match status" value="1"/>
</dbReference>
<dbReference type="OMA" id="SYMLEPC"/>
<dbReference type="CDD" id="cd04269">
    <property type="entry name" value="ZnMc_adamalysin_II_like"/>
    <property type="match status" value="1"/>
</dbReference>
<evidence type="ECO:0000313" key="2">
    <source>
        <dbReference type="RefSeq" id="XP_021323120.2"/>
    </source>
</evidence>
<dbReference type="SMART" id="SM00608">
    <property type="entry name" value="ACR"/>
    <property type="match status" value="1"/>
</dbReference>
<dbReference type="Gene3D" id="3.40.390.10">
    <property type="entry name" value="Collagenase (Catalytic Domain)"/>
    <property type="match status" value="1"/>
</dbReference>
<dbReference type="Pfam" id="PF08516">
    <property type="entry name" value="ADAM_CR"/>
    <property type="match status" value="1"/>
</dbReference>
<keyword evidence="2" id="KW-0378">Hydrolase</keyword>
<evidence type="ECO:0000313" key="1">
    <source>
        <dbReference type="Proteomes" id="UP000000437"/>
    </source>
</evidence>
<dbReference type="PROSITE" id="PS50215">
    <property type="entry name" value="ADAM_MEPRO"/>
    <property type="match status" value="1"/>
</dbReference>
<dbReference type="GeneTree" id="ENSGT00940000155495"/>
<keyword evidence="2" id="KW-0482">Metalloprotease</keyword>
<dbReference type="Pfam" id="PF00200">
    <property type="entry name" value="Disintegrin"/>
    <property type="match status" value="1"/>
</dbReference>
<name>A0ACD6B7H2_DANRE</name>
<gene>
    <name evidence="2 3" type="primary">adam12b</name>
</gene>
<reference evidence="2" key="1">
    <citation type="submission" date="2025-08" db="UniProtKB">
        <authorList>
            <consortium name="RefSeq"/>
        </authorList>
    </citation>
    <scope>IDENTIFICATION</scope>
    <source>
        <strain evidence="2">Tuebingen</strain>
        <tissue evidence="2">Fibroblasts and whole tissue</tissue>
    </source>
</reference>
<dbReference type="SUPFAM" id="SSF55486">
    <property type="entry name" value="Metalloproteases ('zincins'), catalytic domain"/>
    <property type="match status" value="1"/>
</dbReference>
<sequence length="941" mass="103592">MRIHRRMESWYLMNGLRAFVLLVVGLTADISTHHSPDERQLRSVLTKLEHYHTMVPLLLEGTEQRPISWLRSRTPPASLHILIQTEGQQLILSVEKNHGLFASHYTETHYREDGQTVTSTHNSTMNCYYHGEVQGYVHSEVTLSTCSGIRGFVLLENKTLMVEPAFEPANDTHVIYDGHHLHFPSGTCGHGHNISTVSNTNTRGLLQSFRTRHKRDVQKTTKYVELIIVADNREFQKQGKDVEKVKQRLAEIANYVDKFYRVLNIRVALVGLEVWSDVDKCSVTQDPFTTLHEFLDWRKLKLLPQRPHDNAQLISGVYFQGTTIGMAPIMSMCTAEQSGGIVMDHSDNALGAAVTLAHELGHNFGMNHDTPERGCGCRMTVDRGGCIMTPSTGYPFPTVFSTCSKKDLVASLEKGVGMCLYNMPEVKMLYGGQKCGNGYIEEGEECDCGEPEECLNPCCNATTCTLKGDAVCAHGQCCENCQLKPAGTPCRESSNSCDLPEFCTGTNPHCPANVYLHDGHACHNMDGYCYNGICQTHEQQCITLWGPGAKPAPGICFERVNSAGDPYGNCGKDAKGSFAKCEARDARCGKIQCQGGANRPVIGTNAVSIETNIPLQEGGRLLCRGTHVYLGDDMPDPGLVLAGTKCAEGKMCLNRQCQNVSVFGVHKCSAKCNGRGECNNKKNCHCEAHWAPPFCDRAGFGGSVDSGPMRQAADVRVCVLMCVLSYVTTADSSAVAVGSLVTLLCLLSAGLMLCLKRKALVQFLCANKKNAIQKLRSVGQKQTPSPPQTQSVFRVSPQHKPPSLPLHSRADKMSHPSSEPLLPAHSFQSLRRMPECPSRCQPVHISHPMPITLQPHRTLRETGVHTLPRHIAYTHTQDHDMPSPPQKPLPADPLIRSHGMGRNVRIPAPLAIPIPTVPRPPPSIPLPNRPLPRLPQPFYDH</sequence>
<dbReference type="Gene3D" id="4.10.70.10">
    <property type="entry name" value="Disintegrin domain"/>
    <property type="match status" value="1"/>
</dbReference>
<dbReference type="FunFam" id="3.40.390.10:FF:000002">
    <property type="entry name" value="Disintegrin and metalloproteinase domain-containing protein 22"/>
    <property type="match status" value="1"/>
</dbReference>
<dbReference type="InterPro" id="IPR034027">
    <property type="entry name" value="Reprolysin_adamalysin"/>
</dbReference>
<protein>
    <submittedName>
        <fullName evidence="2">Disintegrin and metalloproteinase domain-containing protein 12 isoform X3</fullName>
    </submittedName>
</protein>
<dbReference type="AGR" id="ZFIN:ZDB-GENE-070809-1"/>
<evidence type="ECO:0000313" key="3">
    <source>
        <dbReference type="ZFIN" id="ZDB-GENE-070809-1"/>
    </source>
</evidence>
<dbReference type="PANTHER" id="PTHR11905:SF112">
    <property type="entry name" value="DISINTEGRIN AND METALLOPROTEINASE DOMAIN-CONTAINING PROTEIN 12"/>
    <property type="match status" value="1"/>
</dbReference>
<dbReference type="PRINTS" id="PR00289">
    <property type="entry name" value="DISINTEGRIN"/>
</dbReference>
<dbReference type="InterPro" id="IPR001590">
    <property type="entry name" value="Peptidase_M12B"/>
</dbReference>
<dbReference type="PANTHER" id="PTHR11905">
    <property type="entry name" value="ADAM A DISINTEGRIN AND METALLOPROTEASE DOMAIN"/>
    <property type="match status" value="1"/>
</dbReference>
<dbReference type="RefSeq" id="XP_021323120.2">
    <property type="nucleotide sequence ID" value="XM_021467445.3"/>
</dbReference>
<organism evidence="1 2">
    <name type="scientific">Danio rerio</name>
    <name type="common">Zebrafish</name>
    <name type="synonym">Brachydanio rerio</name>
    <dbReference type="NCBI Taxonomy" id="7955"/>
    <lineage>
        <taxon>Eukaryota</taxon>
        <taxon>Metazoa</taxon>
        <taxon>Chordata</taxon>
        <taxon>Craniata</taxon>
        <taxon>Vertebrata</taxon>
        <taxon>Euteleostomi</taxon>
        <taxon>Actinopterygii</taxon>
        <taxon>Neopterygii</taxon>
        <taxon>Teleostei</taxon>
        <taxon>Ostariophysi</taxon>
        <taxon>Cypriniformes</taxon>
        <taxon>Danionidae</taxon>
        <taxon>Danioninae</taxon>
        <taxon>Danio</taxon>
    </lineage>
</organism>
<dbReference type="FunFam" id="4.10.70.10:FF:000001">
    <property type="entry name" value="Disintegrin and metalloproteinase domain-containing protein 22"/>
    <property type="match status" value="1"/>
</dbReference>
<dbReference type="InterPro" id="IPR001762">
    <property type="entry name" value="Disintegrin_dom"/>
</dbReference>
<dbReference type="SMART" id="SM00050">
    <property type="entry name" value="DISIN"/>
    <property type="match status" value="1"/>
</dbReference>
<dbReference type="CTD" id="563275"/>
<dbReference type="STRING" id="7955.ENSDARP00000135966"/>
<proteinExistence type="predicted"/>
<dbReference type="InterPro" id="IPR024079">
    <property type="entry name" value="MetalloPept_cat_dom_sf"/>
</dbReference>
<keyword evidence="1" id="KW-1185">Reference proteome</keyword>
<dbReference type="PROSITE" id="PS50214">
    <property type="entry name" value="DISINTEGRIN_2"/>
    <property type="match status" value="1"/>
</dbReference>
<dbReference type="Bgee" id="ENSDARG00000079068">
    <property type="expression patterns" value="Expressed in ventral hyoid arch skeleton and 18 other cell types or tissues"/>
</dbReference>
<dbReference type="InterPro" id="IPR002870">
    <property type="entry name" value="Peptidase_M12B_N"/>
</dbReference>
<dbReference type="GO" id="GO:0046872">
    <property type="term" value="F:metal ion binding"/>
    <property type="evidence" value="ECO:0007669"/>
    <property type="project" value="UniProtKB-KW"/>
</dbReference>
<dbReference type="InterPro" id="IPR006586">
    <property type="entry name" value="ADAM_Cys-rich"/>
</dbReference>
<dbReference type="SUPFAM" id="SSF57552">
    <property type="entry name" value="Blood coagulation inhibitor (disintegrin)"/>
    <property type="match status" value="1"/>
</dbReference>
<accession>A0ACD6B7H2</accession>
<dbReference type="GO" id="GO:0006508">
    <property type="term" value="P:proteolysis"/>
    <property type="evidence" value="ECO:0000318"/>
    <property type="project" value="GO_Central"/>
</dbReference>